<evidence type="ECO:0000256" key="18">
    <source>
        <dbReference type="ARBA" id="ARBA00031029"/>
    </source>
</evidence>
<evidence type="ECO:0000256" key="1">
    <source>
        <dbReference type="ARBA" id="ARBA00003257"/>
    </source>
</evidence>
<dbReference type="Pfam" id="PF00032">
    <property type="entry name" value="Cytochrom_B_C"/>
    <property type="match status" value="1"/>
</dbReference>
<dbReference type="InterPro" id="IPR005798">
    <property type="entry name" value="Cyt_b/b6_C"/>
</dbReference>
<feature type="transmembrane region" description="Helical" evidence="20">
    <location>
        <begin position="207"/>
        <end position="232"/>
    </location>
</feature>
<keyword evidence="8" id="KW-0679">Respiratory chain</keyword>
<dbReference type="GO" id="GO:0005743">
    <property type="term" value="C:mitochondrial inner membrane"/>
    <property type="evidence" value="ECO:0007669"/>
    <property type="project" value="UniProtKB-SubCell"/>
</dbReference>
<dbReference type="InterPro" id="IPR038430">
    <property type="entry name" value="NDAH_ubi_oxred_su3_sf"/>
</dbReference>
<keyword evidence="9 20" id="KW-0812">Transmembrane</keyword>
<dbReference type="AlphaFoldDB" id="A0A699JYH4"/>
<evidence type="ECO:0000256" key="16">
    <source>
        <dbReference type="ARBA" id="ARBA00023128"/>
    </source>
</evidence>
<protein>
    <recommendedName>
        <fullName evidence="4">Cytochrome b</fullName>
    </recommendedName>
    <alternativeName>
        <fullName evidence="18">NADH dehydrogenase subunit 3</fullName>
    </alternativeName>
    <alternativeName>
        <fullName evidence="5">NADH-ubiquinone oxidoreductase chain 3</fullName>
    </alternativeName>
</protein>
<dbReference type="SUPFAM" id="SSF81648">
    <property type="entry name" value="a domain/subunit of cytochrome bc1 complex (Ubiquinol-cytochrome c reductase)"/>
    <property type="match status" value="1"/>
</dbReference>
<evidence type="ECO:0000256" key="8">
    <source>
        <dbReference type="ARBA" id="ARBA00022660"/>
    </source>
</evidence>
<evidence type="ECO:0000256" key="3">
    <source>
        <dbReference type="ARBA" id="ARBA00008472"/>
    </source>
</evidence>
<sequence>MPVLDTSRVRGGQFRPLWRMAFWFLATDLVLLGYLGSQHAEEPYITIGAFASIFYFAWYLVIVPVVALPSVSATPAHLTRVTVLIFLSSAALSANAYNWEGLGSGLGLSSGLIDLTGQSLFGQMLILIVGSLALVQWAPFNTSYPGAFPLITTYPLFALLSAIGGCLLLASGDLVTFYLALELQSFAVYVLAALYRDNESATHSGLMYFLLGGLSSCLILLAIILLLVNALLSVTRPDSEKITTYECGYDASRGQARAPFNISFYLVAVLFLAFDLEVATLLPLAPSLGH</sequence>
<evidence type="ECO:0000256" key="17">
    <source>
        <dbReference type="ARBA" id="ARBA00023136"/>
    </source>
</evidence>
<evidence type="ECO:0000256" key="14">
    <source>
        <dbReference type="ARBA" id="ARBA00022989"/>
    </source>
</evidence>
<feature type="domain" description="Cytochrome b/b6 C-terminal region profile" evidence="21">
    <location>
        <begin position="1"/>
        <end position="77"/>
    </location>
</feature>
<evidence type="ECO:0000256" key="6">
    <source>
        <dbReference type="ARBA" id="ARBA00022448"/>
    </source>
</evidence>
<dbReference type="Gene3D" id="1.20.810.10">
    <property type="entry name" value="Cytochrome Bc1 Complex, Chain C"/>
    <property type="match status" value="1"/>
</dbReference>
<evidence type="ECO:0000256" key="10">
    <source>
        <dbReference type="ARBA" id="ARBA00022723"/>
    </source>
</evidence>
<dbReference type="InterPro" id="IPR000440">
    <property type="entry name" value="NADH_UbQ/plastoQ_OxRdtase_su3"/>
</dbReference>
<keyword evidence="15" id="KW-0408">Iron</keyword>
<keyword evidence="16" id="KW-0496">Mitochondrion</keyword>
<dbReference type="GO" id="GO:0022900">
    <property type="term" value="P:electron transport chain"/>
    <property type="evidence" value="ECO:0007669"/>
    <property type="project" value="UniProtKB-UniRule"/>
</dbReference>
<accession>A0A699JYH4</accession>
<evidence type="ECO:0000256" key="2">
    <source>
        <dbReference type="ARBA" id="ARBA00004448"/>
    </source>
</evidence>
<keyword evidence="14 20" id="KW-1133">Transmembrane helix</keyword>
<evidence type="ECO:0000256" key="9">
    <source>
        <dbReference type="ARBA" id="ARBA00022692"/>
    </source>
</evidence>
<feature type="transmembrane region" description="Helical" evidence="20">
    <location>
        <begin position="262"/>
        <end position="285"/>
    </location>
</feature>
<keyword evidence="17 20" id="KW-0472">Membrane</keyword>
<dbReference type="GO" id="GO:0046872">
    <property type="term" value="F:metal ion binding"/>
    <property type="evidence" value="ECO:0007669"/>
    <property type="project" value="UniProtKB-KW"/>
</dbReference>
<comment type="function">
    <text evidence="1">Core subunit of the mitochondrial membrane respiratory chain NADH dehydrogenase (Complex I) that is believed to belong to the minimal assembly required for catalysis. Complex I functions in the transfer of electrons from NADH to the respiratory chain. The immediate electron acceptor for the enzyme is believed to be ubiquinone.</text>
</comment>
<name>A0A699JYH4_TANCI</name>
<dbReference type="EMBL" id="BKCJ010455606">
    <property type="protein sequence ID" value="GFA61536.1"/>
    <property type="molecule type" value="Genomic_DNA"/>
</dbReference>
<dbReference type="PROSITE" id="PS51003">
    <property type="entry name" value="CYTB_CTER"/>
    <property type="match status" value="1"/>
</dbReference>
<keyword evidence="11" id="KW-0999">Mitochondrion inner membrane</keyword>
<keyword evidence="10" id="KW-0479">Metal-binding</keyword>
<evidence type="ECO:0000256" key="13">
    <source>
        <dbReference type="ARBA" id="ARBA00022982"/>
    </source>
</evidence>
<proteinExistence type="inferred from homology"/>
<evidence type="ECO:0000313" key="22">
    <source>
        <dbReference type="EMBL" id="GFA61536.1"/>
    </source>
</evidence>
<feature type="transmembrane region" description="Helical" evidence="20">
    <location>
        <begin position="44"/>
        <end position="66"/>
    </location>
</feature>
<evidence type="ECO:0000256" key="4">
    <source>
        <dbReference type="ARBA" id="ARBA00013531"/>
    </source>
</evidence>
<evidence type="ECO:0000256" key="19">
    <source>
        <dbReference type="ARBA" id="ARBA00049551"/>
    </source>
</evidence>
<keyword evidence="13" id="KW-0249">Electron transport</keyword>
<feature type="transmembrane region" description="Helical" evidence="20">
    <location>
        <begin position="78"/>
        <end position="99"/>
    </location>
</feature>
<evidence type="ECO:0000256" key="5">
    <source>
        <dbReference type="ARBA" id="ARBA00021007"/>
    </source>
</evidence>
<dbReference type="PANTHER" id="PTHR11058">
    <property type="entry name" value="NADH-UBIQUINONE OXIDOREDUCTASE CHAIN 3"/>
    <property type="match status" value="1"/>
</dbReference>
<reference evidence="22" key="1">
    <citation type="journal article" date="2019" name="Sci. Rep.">
        <title>Draft genome of Tanacetum cinerariifolium, the natural source of mosquito coil.</title>
        <authorList>
            <person name="Yamashiro T."/>
            <person name="Shiraishi A."/>
            <person name="Satake H."/>
            <person name="Nakayama K."/>
        </authorList>
    </citation>
    <scope>NUCLEOTIDE SEQUENCE</scope>
</reference>
<dbReference type="GO" id="GO:0009535">
    <property type="term" value="C:chloroplast thylakoid membrane"/>
    <property type="evidence" value="ECO:0007669"/>
    <property type="project" value="UniProtKB-SubCell"/>
</dbReference>
<dbReference type="PANTHER" id="PTHR11058:SF9">
    <property type="entry name" value="NADH-UBIQUINONE OXIDOREDUCTASE CHAIN 3"/>
    <property type="match status" value="1"/>
</dbReference>
<dbReference type="InterPro" id="IPR036150">
    <property type="entry name" value="Cyt_b/b6_C_sf"/>
</dbReference>
<evidence type="ECO:0000256" key="7">
    <source>
        <dbReference type="ARBA" id="ARBA00022617"/>
    </source>
</evidence>
<dbReference type="InterPro" id="IPR027387">
    <property type="entry name" value="Cytb/b6-like_sf"/>
</dbReference>
<evidence type="ECO:0000256" key="15">
    <source>
        <dbReference type="ARBA" id="ARBA00023004"/>
    </source>
</evidence>
<feature type="transmembrane region" description="Helical" evidence="20">
    <location>
        <begin position="20"/>
        <end position="37"/>
    </location>
</feature>
<dbReference type="GO" id="GO:0030964">
    <property type="term" value="C:NADH dehydrogenase complex"/>
    <property type="evidence" value="ECO:0007669"/>
    <property type="project" value="TreeGrafter"/>
</dbReference>
<organism evidence="22">
    <name type="scientific">Tanacetum cinerariifolium</name>
    <name type="common">Dalmatian daisy</name>
    <name type="synonym">Chrysanthemum cinerariifolium</name>
    <dbReference type="NCBI Taxonomy" id="118510"/>
    <lineage>
        <taxon>Eukaryota</taxon>
        <taxon>Viridiplantae</taxon>
        <taxon>Streptophyta</taxon>
        <taxon>Embryophyta</taxon>
        <taxon>Tracheophyta</taxon>
        <taxon>Spermatophyta</taxon>
        <taxon>Magnoliopsida</taxon>
        <taxon>eudicotyledons</taxon>
        <taxon>Gunneridae</taxon>
        <taxon>Pentapetalae</taxon>
        <taxon>asterids</taxon>
        <taxon>campanulids</taxon>
        <taxon>Asterales</taxon>
        <taxon>Asteraceae</taxon>
        <taxon>Asteroideae</taxon>
        <taxon>Anthemideae</taxon>
        <taxon>Anthemidinae</taxon>
        <taxon>Tanacetum</taxon>
    </lineage>
</organism>
<evidence type="ECO:0000259" key="21">
    <source>
        <dbReference type="PROSITE" id="PS51003"/>
    </source>
</evidence>
<evidence type="ECO:0000256" key="12">
    <source>
        <dbReference type="ARBA" id="ARBA00022967"/>
    </source>
</evidence>
<feature type="transmembrane region" description="Helical" evidence="20">
    <location>
        <begin position="146"/>
        <end position="170"/>
    </location>
</feature>
<dbReference type="GO" id="GO:0008137">
    <property type="term" value="F:NADH dehydrogenase (ubiquinone) activity"/>
    <property type="evidence" value="ECO:0007669"/>
    <property type="project" value="UniProtKB-EC"/>
</dbReference>
<comment type="caution">
    <text evidence="22">The sequence shown here is derived from an EMBL/GenBank/DDBJ whole genome shotgun (WGS) entry which is preliminary data.</text>
</comment>
<feature type="non-terminal residue" evidence="22">
    <location>
        <position position="290"/>
    </location>
</feature>
<comment type="subcellular location">
    <subcellularLocation>
        <location evidence="2">Mitochondrion inner membrane</location>
        <topology evidence="2">Multi-pass membrane protein</topology>
    </subcellularLocation>
</comment>
<comment type="similarity">
    <text evidence="3">Belongs to the complex I subunit 3 family.</text>
</comment>
<comment type="catalytic activity">
    <reaction evidence="19">
        <text>a ubiquinone + NADH + 5 H(+)(in) = a ubiquinol + NAD(+) + 4 H(+)(out)</text>
        <dbReference type="Rhea" id="RHEA:29091"/>
        <dbReference type="Rhea" id="RHEA-COMP:9565"/>
        <dbReference type="Rhea" id="RHEA-COMP:9566"/>
        <dbReference type="ChEBI" id="CHEBI:15378"/>
        <dbReference type="ChEBI" id="CHEBI:16389"/>
        <dbReference type="ChEBI" id="CHEBI:17976"/>
        <dbReference type="ChEBI" id="CHEBI:57540"/>
        <dbReference type="ChEBI" id="CHEBI:57945"/>
        <dbReference type="EC" id="7.1.1.2"/>
    </reaction>
</comment>
<keyword evidence="6" id="KW-0813">Transport</keyword>
<keyword evidence="12" id="KW-1278">Translocase</keyword>
<dbReference type="GO" id="GO:0016491">
    <property type="term" value="F:oxidoreductase activity"/>
    <property type="evidence" value="ECO:0007669"/>
    <property type="project" value="UniProtKB-UniRule"/>
</dbReference>
<keyword evidence="7" id="KW-0349">Heme</keyword>
<dbReference type="Gene3D" id="1.20.58.1610">
    <property type="entry name" value="NADH:ubiquinone/plastoquinone oxidoreductase, chain 3"/>
    <property type="match status" value="1"/>
</dbReference>
<gene>
    <name evidence="22" type="ORF">Tci_633508</name>
</gene>
<evidence type="ECO:0000256" key="20">
    <source>
        <dbReference type="SAM" id="Phobius"/>
    </source>
</evidence>
<evidence type="ECO:0000256" key="11">
    <source>
        <dbReference type="ARBA" id="ARBA00022792"/>
    </source>
</evidence>
<feature type="transmembrane region" description="Helical" evidence="20">
    <location>
        <begin position="177"/>
        <end position="195"/>
    </location>
</feature>
<feature type="transmembrane region" description="Helical" evidence="20">
    <location>
        <begin position="120"/>
        <end position="140"/>
    </location>
</feature>
<dbReference type="Pfam" id="PF00507">
    <property type="entry name" value="Oxidored_q4"/>
    <property type="match status" value="1"/>
</dbReference>